<dbReference type="PANTHER" id="PTHR12169:SF6">
    <property type="entry name" value="AFG1-LIKE ATPASE"/>
    <property type="match status" value="1"/>
</dbReference>
<reference evidence="4" key="1">
    <citation type="submission" date="2022-07" db="EMBL/GenBank/DDBJ databases">
        <title>Phylogenomic reconstructions and comparative analyses of Kickxellomycotina fungi.</title>
        <authorList>
            <person name="Reynolds N.K."/>
            <person name="Stajich J.E."/>
            <person name="Barry K."/>
            <person name="Grigoriev I.V."/>
            <person name="Crous P."/>
            <person name="Smith M.E."/>
        </authorList>
    </citation>
    <scope>NUCLEOTIDE SEQUENCE</scope>
    <source>
        <strain evidence="4">CBS 109367</strain>
    </source>
</reference>
<evidence type="ECO:0000256" key="2">
    <source>
        <dbReference type="ARBA" id="ARBA00022741"/>
    </source>
</evidence>
<dbReference type="OrthoDB" id="548867at2759"/>
<protein>
    <submittedName>
        <fullName evidence="4">ATPase</fullName>
        <ecNumber evidence="4">3.6.4.7</ecNumber>
    </submittedName>
</protein>
<gene>
    <name evidence="4" type="primary">AFG1</name>
    <name evidence="4" type="ORF">IWW39_003942</name>
</gene>
<keyword evidence="3" id="KW-0067">ATP-binding</keyword>
<dbReference type="EC" id="3.6.4.7" evidence="4"/>
<keyword evidence="4" id="KW-0378">Hydrolase</keyword>
<dbReference type="NCBIfam" id="NF040713">
    <property type="entry name" value="ZapE"/>
    <property type="match status" value="1"/>
</dbReference>
<organism evidence="4 5">
    <name type="scientific">Coemansia spiralis</name>
    <dbReference type="NCBI Taxonomy" id="417178"/>
    <lineage>
        <taxon>Eukaryota</taxon>
        <taxon>Fungi</taxon>
        <taxon>Fungi incertae sedis</taxon>
        <taxon>Zoopagomycota</taxon>
        <taxon>Kickxellomycotina</taxon>
        <taxon>Kickxellomycetes</taxon>
        <taxon>Kickxellales</taxon>
        <taxon>Kickxellaceae</taxon>
        <taxon>Coemansia</taxon>
    </lineage>
</organism>
<dbReference type="EMBL" id="JANBTX010000128">
    <property type="protein sequence ID" value="KAJ2685947.1"/>
    <property type="molecule type" value="Genomic_DNA"/>
</dbReference>
<name>A0A9W8GI85_9FUNG</name>
<dbReference type="GO" id="GO:0005739">
    <property type="term" value="C:mitochondrion"/>
    <property type="evidence" value="ECO:0007669"/>
    <property type="project" value="TreeGrafter"/>
</dbReference>
<dbReference type="Proteomes" id="UP001151516">
    <property type="component" value="Unassembled WGS sequence"/>
</dbReference>
<dbReference type="Gene3D" id="3.40.50.300">
    <property type="entry name" value="P-loop containing nucleotide triphosphate hydrolases"/>
    <property type="match status" value="1"/>
</dbReference>
<dbReference type="SUPFAM" id="SSF52540">
    <property type="entry name" value="P-loop containing nucleoside triphosphate hydrolases"/>
    <property type="match status" value="1"/>
</dbReference>
<comment type="similarity">
    <text evidence="1">Belongs to the AFG1 ATPase family.</text>
</comment>
<dbReference type="InterPro" id="IPR005654">
    <property type="entry name" value="ATPase_AFG1-like"/>
</dbReference>
<dbReference type="PANTHER" id="PTHR12169">
    <property type="entry name" value="ATPASE N2B"/>
    <property type="match status" value="1"/>
</dbReference>
<evidence type="ECO:0000313" key="4">
    <source>
        <dbReference type="EMBL" id="KAJ2685947.1"/>
    </source>
</evidence>
<evidence type="ECO:0000313" key="5">
    <source>
        <dbReference type="Proteomes" id="UP001151516"/>
    </source>
</evidence>
<dbReference type="GO" id="GO:0016887">
    <property type="term" value="F:ATP hydrolysis activity"/>
    <property type="evidence" value="ECO:0007669"/>
    <property type="project" value="InterPro"/>
</dbReference>
<dbReference type="Pfam" id="PF03969">
    <property type="entry name" value="AFG1_ATPase"/>
    <property type="match status" value="1"/>
</dbReference>
<keyword evidence="2" id="KW-0547">Nucleotide-binding</keyword>
<keyword evidence="5" id="KW-1185">Reference proteome</keyword>
<dbReference type="InterPro" id="IPR027417">
    <property type="entry name" value="P-loop_NTPase"/>
</dbReference>
<comment type="caution">
    <text evidence="4">The sequence shown here is derived from an EMBL/GenBank/DDBJ whole genome shotgun (WGS) entry which is preliminary data.</text>
</comment>
<dbReference type="GO" id="GO:0005524">
    <property type="term" value="F:ATP binding"/>
    <property type="evidence" value="ECO:0007669"/>
    <property type="project" value="UniProtKB-KW"/>
</dbReference>
<evidence type="ECO:0000256" key="1">
    <source>
        <dbReference type="ARBA" id="ARBA00010322"/>
    </source>
</evidence>
<evidence type="ECO:0000256" key="3">
    <source>
        <dbReference type="ARBA" id="ARBA00022840"/>
    </source>
</evidence>
<accession>A0A9W8GI85</accession>
<proteinExistence type="inferred from homology"/>
<sequence length="520" mass="58179">MLRRTTLLYSRHAGSSLRSARAAAGQGPLHATVIRPSCYKPQPQRRCIHTPPAKLTASHALPGIDTTGAEDLASTSVEDGPIGEYKRLVQVGQFIDDSFQRLIVSRLDRLYRELLDYTPAAPPDTKSLGGVGYLRKLFGRAASDREQMPDTPRGLYIYGDVGTGKTTTMDLFYDTIPTPHKRRIHFHAFMLDVHSRINTFKRTHRATDDPVPTIARELAARAYVLCFDEFQVTDIADAMVLRRLVTELFRNGVVVVTTSNRHPDELYKNGIQRESFLPCIELLKRRCEVVSLDSGTDYRKIARETETVYFSPITADTNKVLHALVGLASGNAPVERDVEVRFLGRALVVPVAANGVARFSFAELCREAHSAADYIELAKHYHTLILTDVPVMDMSNRNEARRFITLIDALYESHAVLIMSSEDDIYSLFTGKCEVDGFRAETAKIAGPVESAHLSEVVTEDRFNALAYAGEEEVFAFQRAISRLVEMSSRRWIISGRNRILAENAMRQEQSADEPMRSAA</sequence>
<dbReference type="AlphaFoldDB" id="A0A9W8GI85"/>